<protein>
    <recommendedName>
        <fullName evidence="3">Ig-like domain (Group 2)</fullName>
    </recommendedName>
</protein>
<dbReference type="STRING" id="341036.SAMN05660649_03145"/>
<gene>
    <name evidence="1" type="ORF">SAMN05660649_03145</name>
</gene>
<proteinExistence type="predicted"/>
<dbReference type="InterPro" id="IPR008964">
    <property type="entry name" value="Invasin/intimin_cell_adhesion"/>
</dbReference>
<evidence type="ECO:0000313" key="1">
    <source>
        <dbReference type="EMBL" id="SFG92415.1"/>
    </source>
</evidence>
<sequence length="381" mass="42457">MQDIDSMIDFFLLEKGESISVNGVDQIALIIDTVDKLTYFDDKIIRCKNQIFTGDIVEYNNLNYLTISQIDKEENSFRARIRKCSYQIAFNWSGNIKWFDCIEESKVFDVSTGNYISLPTGNINIFLQNNLDTRDISLSQRFYITNQPFKITGIDKSQRGIIKLNCSLDLISADDDVENDIVDRWKYETVHTYTLTIDNGDTANVLLNDVLPLNVTVTDNGATVENPVIIFTSSDSNIVSVDNSGQVMGISLGQAVITAKLKYHDTILDSITVTTTENISHSYSITITGSSTVIIGFSQSYVAHIFDNGEEIFDKSVVWSIRNQDGTSTAYATITASTGNSATVKAASNSSYVNKYVILKAVLSDDDSVFNEYTIQIKSLF</sequence>
<evidence type="ECO:0008006" key="3">
    <source>
        <dbReference type="Google" id="ProtNLM"/>
    </source>
</evidence>
<organism evidence="1 2">
    <name type="scientific">Desulfotruncus arcticus DSM 17038</name>
    <dbReference type="NCBI Taxonomy" id="1121424"/>
    <lineage>
        <taxon>Bacteria</taxon>
        <taxon>Bacillati</taxon>
        <taxon>Bacillota</taxon>
        <taxon>Clostridia</taxon>
        <taxon>Eubacteriales</taxon>
        <taxon>Desulfallaceae</taxon>
        <taxon>Desulfotruncus</taxon>
    </lineage>
</organism>
<dbReference type="Gene3D" id="2.60.40.1080">
    <property type="match status" value="1"/>
</dbReference>
<dbReference type="EMBL" id="FOOX01000012">
    <property type="protein sequence ID" value="SFG92415.1"/>
    <property type="molecule type" value="Genomic_DNA"/>
</dbReference>
<evidence type="ECO:0000313" key="2">
    <source>
        <dbReference type="Proteomes" id="UP000199337"/>
    </source>
</evidence>
<dbReference type="OrthoDB" id="2533640at2"/>
<dbReference type="AlphaFoldDB" id="A0A1I2VSZ9"/>
<dbReference type="Proteomes" id="UP000199337">
    <property type="component" value="Unassembled WGS sequence"/>
</dbReference>
<accession>A0A1I2VSZ9</accession>
<keyword evidence="2" id="KW-1185">Reference proteome</keyword>
<name>A0A1I2VSZ9_9FIRM</name>
<dbReference type="SUPFAM" id="SSF49373">
    <property type="entry name" value="Invasin/intimin cell-adhesion fragments"/>
    <property type="match status" value="1"/>
</dbReference>
<dbReference type="RefSeq" id="WP_092472336.1">
    <property type="nucleotide sequence ID" value="NZ_FOOX01000012.1"/>
</dbReference>
<reference evidence="2" key="1">
    <citation type="submission" date="2016-10" db="EMBL/GenBank/DDBJ databases">
        <authorList>
            <person name="Varghese N."/>
            <person name="Submissions S."/>
        </authorList>
    </citation>
    <scope>NUCLEOTIDE SEQUENCE [LARGE SCALE GENOMIC DNA]</scope>
    <source>
        <strain evidence="2">DSM 17038</strain>
    </source>
</reference>